<dbReference type="Proteomes" id="UP000448867">
    <property type="component" value="Unassembled WGS sequence"/>
</dbReference>
<gene>
    <name evidence="2" type="ORF">GJU40_10030</name>
</gene>
<evidence type="ECO:0000313" key="3">
    <source>
        <dbReference type="Proteomes" id="UP000448867"/>
    </source>
</evidence>
<evidence type="ECO:0000256" key="1">
    <source>
        <dbReference type="ARBA" id="ARBA00010424"/>
    </source>
</evidence>
<dbReference type="OrthoDB" id="7809088at2"/>
<reference evidence="2 3" key="1">
    <citation type="submission" date="2019-11" db="EMBL/GenBank/DDBJ databases">
        <title>Bacillus lacus genome.</title>
        <authorList>
            <person name="Allen C.J."/>
            <person name="Newman J.D."/>
        </authorList>
    </citation>
    <scope>NUCLEOTIDE SEQUENCE [LARGE SCALE GENOMIC DNA]</scope>
    <source>
        <strain evidence="2 3">KCTC 33946</strain>
    </source>
</reference>
<dbReference type="PANTHER" id="PTHR48413:SF1">
    <property type="entry name" value="PROTEIN HEAT-STRESS-ASSOCIATED 32"/>
    <property type="match status" value="1"/>
</dbReference>
<dbReference type="Gene3D" id="3.20.20.70">
    <property type="entry name" value="Aldolase class I"/>
    <property type="match status" value="1"/>
</dbReference>
<comment type="similarity">
    <text evidence="1">Belongs to the phosphosulfolactate synthase family.</text>
</comment>
<keyword evidence="3" id="KW-1185">Reference proteome</keyword>
<organism evidence="2 3">
    <name type="scientific">Metabacillus lacus</name>
    <dbReference type="NCBI Taxonomy" id="1983721"/>
    <lineage>
        <taxon>Bacteria</taxon>
        <taxon>Bacillati</taxon>
        <taxon>Bacillota</taxon>
        <taxon>Bacilli</taxon>
        <taxon>Bacillales</taxon>
        <taxon>Bacillaceae</taxon>
        <taxon>Metabacillus</taxon>
    </lineage>
</organism>
<dbReference type="PANTHER" id="PTHR48413">
    <property type="match status" value="1"/>
</dbReference>
<sequence length="263" mass="29840">MNDFQLILPARTVKPRKQGLTILIDNGYPIQYFRDVMKSAQPLVDFVKFGWGTALVTPSLERKIQCLQELNIRYFFGGTLFEKFASQGKEDSFYHFCKKHSCTYIEISNGTIDLSNREKAQFIKEFSREFTVFSEVGFKDSEKSEQLSTSEWMEFIREDVEAGAAKVMTEAREGGTSGICTSTGKVKLDIIDKILGSDINLSTMIFEAPNKQLQTLFIELAGANVNLANISFGDIISLETLRLGLRSDTFFLANKEVHYERNK</sequence>
<dbReference type="AlphaFoldDB" id="A0A7X2IZ58"/>
<evidence type="ECO:0000313" key="2">
    <source>
        <dbReference type="EMBL" id="MRX72483.1"/>
    </source>
</evidence>
<dbReference type="Pfam" id="PF02679">
    <property type="entry name" value="ComA"/>
    <property type="match status" value="1"/>
</dbReference>
<proteinExistence type="inferred from homology"/>
<dbReference type="RefSeq" id="WP_154307648.1">
    <property type="nucleotide sequence ID" value="NZ_WKKI01000016.1"/>
</dbReference>
<dbReference type="InterPro" id="IPR013785">
    <property type="entry name" value="Aldolase_TIM"/>
</dbReference>
<protein>
    <submittedName>
        <fullName evidence="2">Phosphosulfolactate synthase</fullName>
    </submittedName>
</protein>
<dbReference type="EMBL" id="WKKI01000016">
    <property type="protein sequence ID" value="MRX72483.1"/>
    <property type="molecule type" value="Genomic_DNA"/>
</dbReference>
<comment type="caution">
    <text evidence="2">The sequence shown here is derived from an EMBL/GenBank/DDBJ whole genome shotgun (WGS) entry which is preliminary data.</text>
</comment>
<dbReference type="InterPro" id="IPR036112">
    <property type="entry name" value="ComA_synth_sf"/>
</dbReference>
<accession>A0A7X2IZ58</accession>
<dbReference type="SUPFAM" id="SSF102110">
    <property type="entry name" value="(2r)-phospho-3-sulfolactate synthase ComA"/>
    <property type="match status" value="1"/>
</dbReference>
<name>A0A7X2IZ58_9BACI</name>
<dbReference type="InterPro" id="IPR003830">
    <property type="entry name" value="ComA_synth"/>
</dbReference>